<dbReference type="EMBL" id="NGJZ01000001">
    <property type="protein sequence ID" value="RSU07891.1"/>
    <property type="molecule type" value="Genomic_DNA"/>
</dbReference>
<keyword evidence="2" id="KW-0812">Transmembrane</keyword>
<reference evidence="3 4" key="1">
    <citation type="submission" date="2017-05" db="EMBL/GenBank/DDBJ databases">
        <title>Vagococcus spp. assemblies.</title>
        <authorList>
            <person name="Gulvik C.A."/>
        </authorList>
    </citation>
    <scope>NUCLEOTIDE SEQUENCE [LARGE SCALE GENOMIC DNA]</scope>
    <source>
        <strain evidence="3 4">DSM 24756</strain>
    </source>
</reference>
<protein>
    <recommendedName>
        <fullName evidence="5">EamA domain-containing protein</fullName>
    </recommendedName>
</protein>
<proteinExistence type="predicted"/>
<comment type="subcellular location">
    <subcellularLocation>
        <location evidence="1">Endomembrane system</location>
        <topology evidence="1">Multi-pass membrane protein</topology>
    </subcellularLocation>
</comment>
<dbReference type="AlphaFoldDB" id="A0A430AIH9"/>
<keyword evidence="2" id="KW-1133">Transmembrane helix</keyword>
<dbReference type="InterPro" id="IPR037185">
    <property type="entry name" value="EmrE-like"/>
</dbReference>
<dbReference type="SUPFAM" id="SSF103481">
    <property type="entry name" value="Multidrug resistance efflux transporter EmrE"/>
    <property type="match status" value="1"/>
</dbReference>
<accession>A0A430AIH9</accession>
<sequence>MILFIIYVVLSSLGLILFKMGSKSLSILFQGHLFTASLSLTMIAGIICYLVSFLLWLVIVNKSQLSYIYPMSIAFINIAILLGSHFFLGEPISIRGVIGIIVIIVGIIIMK</sequence>
<dbReference type="Gene3D" id="1.10.3730.20">
    <property type="match status" value="1"/>
</dbReference>
<name>A0A430AIH9_9ENTE</name>
<evidence type="ECO:0000313" key="3">
    <source>
        <dbReference type="EMBL" id="RSU07891.1"/>
    </source>
</evidence>
<dbReference type="Proteomes" id="UP000288669">
    <property type="component" value="Unassembled WGS sequence"/>
</dbReference>
<keyword evidence="4" id="KW-1185">Reference proteome</keyword>
<gene>
    <name evidence="3" type="ORF">CBF30_01235</name>
</gene>
<feature type="transmembrane region" description="Helical" evidence="2">
    <location>
        <begin position="36"/>
        <end position="60"/>
    </location>
</feature>
<evidence type="ECO:0000256" key="1">
    <source>
        <dbReference type="ARBA" id="ARBA00004127"/>
    </source>
</evidence>
<evidence type="ECO:0000256" key="2">
    <source>
        <dbReference type="SAM" id="Phobius"/>
    </source>
</evidence>
<keyword evidence="2" id="KW-0472">Membrane</keyword>
<organism evidence="3 4">
    <name type="scientific">Vagococcus entomophilus</name>
    <dbReference type="NCBI Taxonomy" id="1160095"/>
    <lineage>
        <taxon>Bacteria</taxon>
        <taxon>Bacillati</taxon>
        <taxon>Bacillota</taxon>
        <taxon>Bacilli</taxon>
        <taxon>Lactobacillales</taxon>
        <taxon>Enterococcaceae</taxon>
        <taxon>Vagococcus</taxon>
    </lineage>
</organism>
<evidence type="ECO:0008006" key="5">
    <source>
        <dbReference type="Google" id="ProtNLM"/>
    </source>
</evidence>
<comment type="caution">
    <text evidence="3">The sequence shown here is derived from an EMBL/GenBank/DDBJ whole genome shotgun (WGS) entry which is preliminary data.</text>
</comment>
<feature type="transmembrane region" description="Helical" evidence="2">
    <location>
        <begin position="92"/>
        <end position="110"/>
    </location>
</feature>
<evidence type="ECO:0000313" key="4">
    <source>
        <dbReference type="Proteomes" id="UP000288669"/>
    </source>
</evidence>
<dbReference type="OrthoDB" id="2199758at2"/>
<feature type="transmembrane region" description="Helical" evidence="2">
    <location>
        <begin position="67"/>
        <end position="86"/>
    </location>
</feature>